<feature type="domain" description="ACB" evidence="3">
    <location>
        <begin position="1"/>
        <end position="110"/>
    </location>
</feature>
<evidence type="ECO:0000256" key="1">
    <source>
        <dbReference type="ARBA" id="ARBA00005567"/>
    </source>
</evidence>
<dbReference type="PROSITE" id="PS51228">
    <property type="entry name" value="ACB_2"/>
    <property type="match status" value="1"/>
</dbReference>
<dbReference type="AlphaFoldDB" id="A0A9D4UL19"/>
<sequence length="142" mass="15709">MAVVKVEVGDGGEGEEEEAWRAAKLFMAKGPSATLQFLKDEPKALLYALDAQAMEGPFLSHEIAAQAPALLDPALVRKQEAWKALGSMSKTQAKRAFVQLLSFLLPHWKDWHPPLIETHKDEASRILSAFMKKTGLKLRSSL</sequence>
<dbReference type="PANTHER" id="PTHR23310">
    <property type="entry name" value="ACYL-COA-BINDING PROTEIN, ACBP"/>
    <property type="match status" value="1"/>
</dbReference>
<dbReference type="EMBL" id="JABFUD020000015">
    <property type="protein sequence ID" value="KAI5069800.1"/>
    <property type="molecule type" value="Genomic_DNA"/>
</dbReference>
<dbReference type="SUPFAM" id="SSF47027">
    <property type="entry name" value="Acyl-CoA binding protein"/>
    <property type="match status" value="1"/>
</dbReference>
<reference evidence="4" key="1">
    <citation type="submission" date="2021-01" db="EMBL/GenBank/DDBJ databases">
        <title>Adiantum capillus-veneris genome.</title>
        <authorList>
            <person name="Fang Y."/>
            <person name="Liao Q."/>
        </authorList>
    </citation>
    <scope>NUCLEOTIDE SEQUENCE</scope>
    <source>
        <strain evidence="4">H3</strain>
        <tissue evidence="4">Leaf</tissue>
    </source>
</reference>
<dbReference type="Proteomes" id="UP000886520">
    <property type="component" value="Chromosome 15"/>
</dbReference>
<dbReference type="GO" id="GO:0006631">
    <property type="term" value="P:fatty acid metabolic process"/>
    <property type="evidence" value="ECO:0007669"/>
    <property type="project" value="TreeGrafter"/>
</dbReference>
<protein>
    <recommendedName>
        <fullName evidence="3">ACB domain-containing protein</fullName>
    </recommendedName>
</protein>
<gene>
    <name evidence="4" type="ORF">GOP47_0016101</name>
</gene>
<dbReference type="InterPro" id="IPR035984">
    <property type="entry name" value="Acyl-CoA-binding_sf"/>
</dbReference>
<name>A0A9D4UL19_ADICA</name>
<evidence type="ECO:0000313" key="4">
    <source>
        <dbReference type="EMBL" id="KAI5069800.1"/>
    </source>
</evidence>
<comment type="similarity">
    <text evidence="1">Belongs to the ACBP family.</text>
</comment>
<proteinExistence type="inferred from homology"/>
<dbReference type="InterPro" id="IPR000582">
    <property type="entry name" value="Acyl-CoA-binding_protein"/>
</dbReference>
<dbReference type="Gene3D" id="1.20.80.10">
    <property type="match status" value="1"/>
</dbReference>
<keyword evidence="5" id="KW-1185">Reference proteome</keyword>
<evidence type="ECO:0000256" key="2">
    <source>
        <dbReference type="ARBA" id="ARBA00023121"/>
    </source>
</evidence>
<dbReference type="Pfam" id="PF00887">
    <property type="entry name" value="ACBP"/>
    <property type="match status" value="1"/>
</dbReference>
<dbReference type="PANTHER" id="PTHR23310:SF77">
    <property type="entry name" value="LD25952P"/>
    <property type="match status" value="1"/>
</dbReference>
<keyword evidence="2" id="KW-0446">Lipid-binding</keyword>
<evidence type="ECO:0000259" key="3">
    <source>
        <dbReference type="PROSITE" id="PS51228"/>
    </source>
</evidence>
<dbReference type="GO" id="GO:0005737">
    <property type="term" value="C:cytoplasm"/>
    <property type="evidence" value="ECO:0007669"/>
    <property type="project" value="TreeGrafter"/>
</dbReference>
<comment type="caution">
    <text evidence="4">The sequence shown here is derived from an EMBL/GenBank/DDBJ whole genome shotgun (WGS) entry which is preliminary data.</text>
</comment>
<accession>A0A9D4UL19</accession>
<organism evidence="4 5">
    <name type="scientific">Adiantum capillus-veneris</name>
    <name type="common">Maidenhair fern</name>
    <dbReference type="NCBI Taxonomy" id="13818"/>
    <lineage>
        <taxon>Eukaryota</taxon>
        <taxon>Viridiplantae</taxon>
        <taxon>Streptophyta</taxon>
        <taxon>Embryophyta</taxon>
        <taxon>Tracheophyta</taxon>
        <taxon>Polypodiopsida</taxon>
        <taxon>Polypodiidae</taxon>
        <taxon>Polypodiales</taxon>
        <taxon>Pteridineae</taxon>
        <taxon>Pteridaceae</taxon>
        <taxon>Vittarioideae</taxon>
        <taxon>Adiantum</taxon>
    </lineage>
</organism>
<dbReference type="GO" id="GO:0000062">
    <property type="term" value="F:fatty-acyl-CoA binding"/>
    <property type="evidence" value="ECO:0007669"/>
    <property type="project" value="InterPro"/>
</dbReference>
<dbReference type="OrthoDB" id="346910at2759"/>
<evidence type="ECO:0000313" key="5">
    <source>
        <dbReference type="Proteomes" id="UP000886520"/>
    </source>
</evidence>
<dbReference type="InterPro" id="IPR014352">
    <property type="entry name" value="FERM/acyl-CoA-bd_prot_sf"/>
</dbReference>